<proteinExistence type="predicted"/>
<feature type="domain" description="SnoaL-like" evidence="1">
    <location>
        <begin position="11"/>
        <end position="120"/>
    </location>
</feature>
<gene>
    <name evidence="2" type="ORF">E3O65_14885</name>
</gene>
<dbReference type="Proteomes" id="UP000298355">
    <property type="component" value="Unassembled WGS sequence"/>
</dbReference>
<dbReference type="SUPFAM" id="SSF54427">
    <property type="entry name" value="NTF2-like"/>
    <property type="match status" value="1"/>
</dbReference>
<evidence type="ECO:0000313" key="3">
    <source>
        <dbReference type="Proteomes" id="UP000298355"/>
    </source>
</evidence>
<comment type="caution">
    <text evidence="2">The sequence shown here is derived from an EMBL/GenBank/DDBJ whole genome shotgun (WGS) entry which is preliminary data.</text>
</comment>
<name>A0ABY2IVV0_9MICO</name>
<dbReference type="Pfam" id="PF12680">
    <property type="entry name" value="SnoaL_2"/>
    <property type="match status" value="1"/>
</dbReference>
<dbReference type="InterPro" id="IPR037401">
    <property type="entry name" value="SnoaL-like"/>
</dbReference>
<organism evidence="2 3">
    <name type="scientific">Cryobacterium breve</name>
    <dbReference type="NCBI Taxonomy" id="1259258"/>
    <lineage>
        <taxon>Bacteria</taxon>
        <taxon>Bacillati</taxon>
        <taxon>Actinomycetota</taxon>
        <taxon>Actinomycetes</taxon>
        <taxon>Micrococcales</taxon>
        <taxon>Microbacteriaceae</taxon>
        <taxon>Cryobacterium</taxon>
    </lineage>
</organism>
<sequence length="129" mass="14350">MGETVTHIVLEGFLDAFNRHDLNAIMSYFAEDCVFYMPRGAKPRGDRAVGKAAVRAGLAKRFEGIPDVHYGDDRHWVGDDGVSACGVSEWTLTGTSTAGQQIEVRGLDLLEFDREGKITRKDSFWKIVE</sequence>
<dbReference type="Gene3D" id="3.10.450.50">
    <property type="match status" value="1"/>
</dbReference>
<reference evidence="2 3" key="1">
    <citation type="submission" date="2019-03" db="EMBL/GenBank/DDBJ databases">
        <title>Genomics of glacier-inhabiting Cryobacterium strains.</title>
        <authorList>
            <person name="Liu Q."/>
            <person name="Xin Y.-H."/>
        </authorList>
    </citation>
    <scope>NUCLEOTIDE SEQUENCE [LARGE SCALE GENOMIC DNA]</scope>
    <source>
        <strain evidence="2 3">TMT4-23</strain>
    </source>
</reference>
<evidence type="ECO:0000313" key="2">
    <source>
        <dbReference type="EMBL" id="TFC95334.1"/>
    </source>
</evidence>
<dbReference type="RefSeq" id="WP_134364507.1">
    <property type="nucleotide sequence ID" value="NZ_SOGJ01000034.1"/>
</dbReference>
<keyword evidence="3" id="KW-1185">Reference proteome</keyword>
<accession>A0ABY2IVV0</accession>
<dbReference type="InterPro" id="IPR032710">
    <property type="entry name" value="NTF2-like_dom_sf"/>
</dbReference>
<protein>
    <submittedName>
        <fullName evidence="2">Nuclear transport factor 2 family protein</fullName>
    </submittedName>
</protein>
<dbReference type="EMBL" id="SOGJ01000034">
    <property type="protein sequence ID" value="TFC95334.1"/>
    <property type="molecule type" value="Genomic_DNA"/>
</dbReference>
<evidence type="ECO:0000259" key="1">
    <source>
        <dbReference type="Pfam" id="PF12680"/>
    </source>
</evidence>